<protein>
    <submittedName>
        <fullName evidence="2">Beta-lactamase-like protein</fullName>
    </submittedName>
</protein>
<reference evidence="2" key="1">
    <citation type="journal article" date="2023" name="Mol. Phylogenet. Evol.">
        <title>Genome-scale phylogeny and comparative genomics of the fungal order Sordariales.</title>
        <authorList>
            <person name="Hensen N."/>
            <person name="Bonometti L."/>
            <person name="Westerberg I."/>
            <person name="Brannstrom I.O."/>
            <person name="Guillou S."/>
            <person name="Cros-Aarteil S."/>
            <person name="Calhoun S."/>
            <person name="Haridas S."/>
            <person name="Kuo A."/>
            <person name="Mondo S."/>
            <person name="Pangilinan J."/>
            <person name="Riley R."/>
            <person name="LaButti K."/>
            <person name="Andreopoulos B."/>
            <person name="Lipzen A."/>
            <person name="Chen C."/>
            <person name="Yan M."/>
            <person name="Daum C."/>
            <person name="Ng V."/>
            <person name="Clum A."/>
            <person name="Steindorff A."/>
            <person name="Ohm R.A."/>
            <person name="Martin F."/>
            <person name="Silar P."/>
            <person name="Natvig D.O."/>
            <person name="Lalanne C."/>
            <person name="Gautier V."/>
            <person name="Ament-Velasquez S.L."/>
            <person name="Kruys A."/>
            <person name="Hutchinson M.I."/>
            <person name="Powell A.J."/>
            <person name="Barry K."/>
            <person name="Miller A.N."/>
            <person name="Grigoriev I.V."/>
            <person name="Debuchy R."/>
            <person name="Gladieux P."/>
            <person name="Hiltunen Thoren M."/>
            <person name="Johannesson H."/>
        </authorList>
    </citation>
    <scope>NUCLEOTIDE SEQUENCE</scope>
    <source>
        <strain evidence="2">CBS 314.62</strain>
    </source>
</reference>
<proteinExistence type="predicted"/>
<reference evidence="2" key="2">
    <citation type="submission" date="2023-06" db="EMBL/GenBank/DDBJ databases">
        <authorList>
            <consortium name="Lawrence Berkeley National Laboratory"/>
            <person name="Haridas S."/>
            <person name="Hensen N."/>
            <person name="Bonometti L."/>
            <person name="Westerberg I."/>
            <person name="Brannstrom I.O."/>
            <person name="Guillou S."/>
            <person name="Cros-Aarteil S."/>
            <person name="Calhoun S."/>
            <person name="Kuo A."/>
            <person name="Mondo S."/>
            <person name="Pangilinan J."/>
            <person name="Riley R."/>
            <person name="Labutti K."/>
            <person name="Andreopoulos B."/>
            <person name="Lipzen A."/>
            <person name="Chen C."/>
            <person name="Yanf M."/>
            <person name="Daum C."/>
            <person name="Ng V."/>
            <person name="Clum A."/>
            <person name="Steindorff A."/>
            <person name="Ohm R."/>
            <person name="Martin F."/>
            <person name="Silar P."/>
            <person name="Natvig D."/>
            <person name="Lalanne C."/>
            <person name="Gautier V."/>
            <person name="Ament-Velasquez S.L."/>
            <person name="Kruys A."/>
            <person name="Hutchinson M.I."/>
            <person name="Powell A.J."/>
            <person name="Barry K."/>
            <person name="Miller A.N."/>
            <person name="Grigoriev I.V."/>
            <person name="Debuchy R."/>
            <person name="Gladieux P."/>
            <person name="Thoren M.H."/>
            <person name="Johannesson H."/>
        </authorList>
    </citation>
    <scope>NUCLEOTIDE SEQUENCE</scope>
    <source>
        <strain evidence="2">CBS 314.62</strain>
    </source>
</reference>
<name>A0AAE1CHV1_9PEZI</name>
<evidence type="ECO:0000313" key="2">
    <source>
        <dbReference type="EMBL" id="KAK3694929.1"/>
    </source>
</evidence>
<dbReference type="PANTHER" id="PTHR36839">
    <property type="entry name" value="METALLO-BETA-LACTAMASE FAMILY PROTEIN (AFU_ORTHOLOGUE AFUA_5G12770)"/>
    <property type="match status" value="1"/>
</dbReference>
<evidence type="ECO:0000313" key="3">
    <source>
        <dbReference type="Proteomes" id="UP001270362"/>
    </source>
</evidence>
<feature type="region of interest" description="Disordered" evidence="1">
    <location>
        <begin position="64"/>
        <end position="85"/>
    </location>
</feature>
<dbReference type="Proteomes" id="UP001270362">
    <property type="component" value="Unassembled WGS sequence"/>
</dbReference>
<sequence>MATNNRAAHITESLLVCTACGTQFPTADRTALKTCFICDDPRQYVPRSGQSFTTLAALQTSHKNEFHTYRSSPDTDGKEDPNPRPLISITTTPKFAIGQRAILVPTPAGNVLWDCLTLLDDETIAQITELGGLQGIVISHPHYYSTHVAWAAAFSCPVYLAAQDKAWLAQSSDRQVFLDAVETSIPGLGGADTGVKAIRLGGHFPGSLVLLAGTGLLIADTLMTTPSGVANWETNALNEPRSRPPAANSFSFMWSIPNMIPLNPDEIVRMWDVLKHYDFTSTHGAFVGQDIEHQDVKARVLQSMQIQIRSMGHDVHPFLHTLW</sequence>
<dbReference type="Gene3D" id="3.60.15.10">
    <property type="entry name" value="Ribonuclease Z/Hydroxyacylglutathione hydrolase-like"/>
    <property type="match status" value="1"/>
</dbReference>
<dbReference type="InterPro" id="IPR036866">
    <property type="entry name" value="RibonucZ/Hydroxyglut_hydro"/>
</dbReference>
<dbReference type="EMBL" id="JAULSO010000001">
    <property type="protein sequence ID" value="KAK3694929.1"/>
    <property type="molecule type" value="Genomic_DNA"/>
</dbReference>
<gene>
    <name evidence="2" type="ORF">B0T22DRAFT_477638</name>
</gene>
<organism evidence="2 3">
    <name type="scientific">Podospora appendiculata</name>
    <dbReference type="NCBI Taxonomy" id="314037"/>
    <lineage>
        <taxon>Eukaryota</taxon>
        <taxon>Fungi</taxon>
        <taxon>Dikarya</taxon>
        <taxon>Ascomycota</taxon>
        <taxon>Pezizomycotina</taxon>
        <taxon>Sordariomycetes</taxon>
        <taxon>Sordariomycetidae</taxon>
        <taxon>Sordariales</taxon>
        <taxon>Podosporaceae</taxon>
        <taxon>Podospora</taxon>
    </lineage>
</organism>
<dbReference type="SUPFAM" id="SSF56281">
    <property type="entry name" value="Metallo-hydrolase/oxidoreductase"/>
    <property type="match status" value="1"/>
</dbReference>
<keyword evidence="3" id="KW-1185">Reference proteome</keyword>
<evidence type="ECO:0000256" key="1">
    <source>
        <dbReference type="SAM" id="MobiDB-lite"/>
    </source>
</evidence>
<dbReference type="AlphaFoldDB" id="A0AAE1CHV1"/>
<comment type="caution">
    <text evidence="2">The sequence shown here is derived from an EMBL/GenBank/DDBJ whole genome shotgun (WGS) entry which is preliminary data.</text>
</comment>
<dbReference type="PANTHER" id="PTHR36839:SF1">
    <property type="entry name" value="METALLO-BETA-LACTAMASE FAMILY PROTEIN (AFU_ORTHOLOGUE AFUA_5G12770)"/>
    <property type="match status" value="1"/>
</dbReference>
<accession>A0AAE1CHV1</accession>
<feature type="compositionally biased region" description="Basic and acidic residues" evidence="1">
    <location>
        <begin position="64"/>
        <end position="82"/>
    </location>
</feature>